<dbReference type="FunFam" id="2.60.40.60:FF:000020">
    <property type="entry name" value="Dachsous cadherin-related 1b"/>
    <property type="match status" value="1"/>
</dbReference>
<feature type="domain" description="Cadherin" evidence="31">
    <location>
        <begin position="884"/>
        <end position="993"/>
    </location>
</feature>
<dbReference type="Pfam" id="PF16489">
    <property type="entry name" value="GAIN"/>
    <property type="match status" value="1"/>
</dbReference>
<dbReference type="GO" id="GO:0048638">
    <property type="term" value="P:regulation of developmental growth"/>
    <property type="evidence" value="ECO:0007669"/>
    <property type="project" value="UniProtKB-ARBA"/>
</dbReference>
<dbReference type="Pfam" id="PF00028">
    <property type="entry name" value="Cadherin"/>
    <property type="match status" value="8"/>
</dbReference>
<dbReference type="PRINTS" id="PR00249">
    <property type="entry name" value="GPCRSECRETIN"/>
</dbReference>
<feature type="compositionally biased region" description="Basic and acidic residues" evidence="22">
    <location>
        <begin position="3369"/>
        <end position="3386"/>
    </location>
</feature>
<dbReference type="FunFam" id="2.60.40.60:FF:000256">
    <property type="entry name" value="Starry night, isoform B"/>
    <property type="match status" value="1"/>
</dbReference>
<feature type="compositionally biased region" description="Basic and acidic residues" evidence="22">
    <location>
        <begin position="3343"/>
        <end position="3358"/>
    </location>
</feature>
<feature type="compositionally biased region" description="Low complexity" evidence="22">
    <location>
        <begin position="3035"/>
        <end position="3046"/>
    </location>
</feature>
<reference evidence="32" key="1">
    <citation type="submission" date="2021-05" db="EMBL/GenBank/DDBJ databases">
        <authorList>
            <person name="Alioto T."/>
            <person name="Alioto T."/>
            <person name="Gomez Garrido J."/>
        </authorList>
    </citation>
    <scope>NUCLEOTIDE SEQUENCE</scope>
</reference>
<accession>A0A8D8D0T1</accession>
<dbReference type="SUPFAM" id="SSF57196">
    <property type="entry name" value="EGF/Laminin"/>
    <property type="match status" value="1"/>
</dbReference>
<feature type="domain" description="Cadherin" evidence="31">
    <location>
        <begin position="569"/>
        <end position="675"/>
    </location>
</feature>
<evidence type="ECO:0000256" key="12">
    <source>
        <dbReference type="ARBA" id="ARBA00023040"/>
    </source>
</evidence>
<dbReference type="PROSITE" id="PS50027">
    <property type="entry name" value="EGF_LAM_2"/>
    <property type="match status" value="1"/>
</dbReference>
<keyword evidence="10 19" id="KW-0106">Calcium</keyword>
<dbReference type="SMART" id="SM00112">
    <property type="entry name" value="CA"/>
    <property type="match status" value="8"/>
</dbReference>
<dbReference type="GO" id="GO:0004930">
    <property type="term" value="F:G protein-coupled receptor activity"/>
    <property type="evidence" value="ECO:0007669"/>
    <property type="project" value="UniProtKB-KW"/>
</dbReference>
<dbReference type="GO" id="GO:0051239">
    <property type="term" value="P:regulation of multicellular organismal process"/>
    <property type="evidence" value="ECO:0007669"/>
    <property type="project" value="UniProtKB-ARBA"/>
</dbReference>
<evidence type="ECO:0000259" key="28">
    <source>
        <dbReference type="PROSITE" id="PS50221"/>
    </source>
</evidence>
<dbReference type="GO" id="GO:0005509">
    <property type="term" value="F:calcium ion binding"/>
    <property type="evidence" value="ECO:0007669"/>
    <property type="project" value="UniProtKB-UniRule"/>
</dbReference>
<feature type="transmembrane region" description="Helical" evidence="23">
    <location>
        <begin position="2786"/>
        <end position="2806"/>
    </location>
</feature>
<dbReference type="FunFam" id="2.10.25.10:FF:000634">
    <property type="entry name" value="Starry night, isoform G"/>
    <property type="match status" value="1"/>
</dbReference>
<keyword evidence="7 23" id="KW-0812">Transmembrane</keyword>
<evidence type="ECO:0000256" key="17">
    <source>
        <dbReference type="ARBA" id="ARBA00023224"/>
    </source>
</evidence>
<feature type="domain" description="Cadherin" evidence="31">
    <location>
        <begin position="994"/>
        <end position="1099"/>
    </location>
</feature>
<proteinExistence type="predicted"/>
<dbReference type="InterPro" id="IPR013320">
    <property type="entry name" value="ConA-like_dom_sf"/>
</dbReference>
<feature type="disulfide bond" evidence="21">
    <location>
        <begin position="2083"/>
        <end position="2095"/>
    </location>
</feature>
<dbReference type="CDD" id="cd00054">
    <property type="entry name" value="EGF_CA"/>
    <property type="match status" value="1"/>
</dbReference>
<keyword evidence="9" id="KW-0677">Repeat</keyword>
<dbReference type="Pfam" id="PF00008">
    <property type="entry name" value="EGF"/>
    <property type="match status" value="2"/>
</dbReference>
<dbReference type="InterPro" id="IPR032471">
    <property type="entry name" value="AGRL2-4_GAIN_subdom_A"/>
</dbReference>
<evidence type="ECO:0000259" key="25">
    <source>
        <dbReference type="PROSITE" id="PS50025"/>
    </source>
</evidence>
<keyword evidence="15" id="KW-0675">Receptor</keyword>
<feature type="transmembrane region" description="Helical" evidence="23">
    <location>
        <begin position="2747"/>
        <end position="2766"/>
    </location>
</feature>
<dbReference type="GO" id="GO:0016324">
    <property type="term" value="C:apical plasma membrane"/>
    <property type="evidence" value="ECO:0007669"/>
    <property type="project" value="UniProtKB-SubCell"/>
</dbReference>
<evidence type="ECO:0000256" key="2">
    <source>
        <dbReference type="ARBA" id="ARBA00004651"/>
    </source>
</evidence>
<dbReference type="FunFam" id="2.60.40.60:FF:000239">
    <property type="entry name" value="Starry night, isoform B"/>
    <property type="match status" value="1"/>
</dbReference>
<dbReference type="InterPro" id="IPR000832">
    <property type="entry name" value="GPCR_2_secretin-like"/>
</dbReference>
<dbReference type="Gene3D" id="2.170.300.10">
    <property type="entry name" value="Tie2 ligand-binding domain superfamily"/>
    <property type="match status" value="1"/>
</dbReference>
<dbReference type="InterPro" id="IPR001881">
    <property type="entry name" value="EGF-like_Ca-bd_dom"/>
</dbReference>
<dbReference type="InterPro" id="IPR057244">
    <property type="entry name" value="GAIN_B"/>
</dbReference>
<dbReference type="Gene3D" id="2.60.120.200">
    <property type="match status" value="2"/>
</dbReference>
<dbReference type="InterPro" id="IPR001791">
    <property type="entry name" value="Laminin_G"/>
</dbReference>
<feature type="region of interest" description="Disordered" evidence="22">
    <location>
        <begin position="3179"/>
        <end position="3200"/>
    </location>
</feature>
<protein>
    <submittedName>
        <fullName evidence="32">Protocadherin-like wing polarity protein stan</fullName>
    </submittedName>
</protein>
<dbReference type="FunFam" id="2.60.40.60:FF:000038">
    <property type="entry name" value="Cadherin EGF LAG seven-pass G-type receptor 3"/>
    <property type="match status" value="1"/>
</dbReference>
<dbReference type="FunFam" id="2.60.120.200:FF:000173">
    <property type="entry name" value="Cadherin EGF LAG seven-pass G-type receptor"/>
    <property type="match status" value="1"/>
</dbReference>
<dbReference type="InterPro" id="IPR015919">
    <property type="entry name" value="Cadherin-like_sf"/>
</dbReference>
<dbReference type="Pfam" id="PF02210">
    <property type="entry name" value="Laminin_G_2"/>
    <property type="match status" value="2"/>
</dbReference>
<evidence type="ECO:0000256" key="13">
    <source>
        <dbReference type="ARBA" id="ARBA00023136"/>
    </source>
</evidence>
<feature type="transmembrane region" description="Helical" evidence="23">
    <location>
        <begin position="2858"/>
        <end position="2878"/>
    </location>
</feature>
<dbReference type="SUPFAM" id="SSF49899">
    <property type="entry name" value="Concanavalin A-like lectins/glucanases"/>
    <property type="match status" value="2"/>
</dbReference>
<keyword evidence="12" id="KW-0297">G-protein coupled receptor</keyword>
<dbReference type="SUPFAM" id="SSF81321">
    <property type="entry name" value="Family A G protein-coupled receptor-like"/>
    <property type="match status" value="1"/>
</dbReference>
<dbReference type="Pfam" id="PF23592">
    <property type="entry name" value="Cadherin_CELSR2_9th"/>
    <property type="match status" value="1"/>
</dbReference>
<dbReference type="PRINTS" id="PR00205">
    <property type="entry name" value="CADHERIN"/>
</dbReference>
<comment type="caution">
    <text evidence="20">Lacks conserved residue(s) required for the propagation of feature annotation.</text>
</comment>
<keyword evidence="4" id="KW-1003">Cell membrane</keyword>
<dbReference type="SUPFAM" id="SSF49313">
    <property type="entry name" value="Cadherin-like"/>
    <property type="match status" value="9"/>
</dbReference>
<dbReference type="CDD" id="cd15441">
    <property type="entry name" value="7tmB2_CELSR_Adhesion_IV"/>
    <property type="match status" value="1"/>
</dbReference>
<feature type="domain" description="Cadherin" evidence="31">
    <location>
        <begin position="452"/>
        <end position="568"/>
    </location>
</feature>
<evidence type="ECO:0000259" key="29">
    <source>
        <dbReference type="PROSITE" id="PS50227"/>
    </source>
</evidence>
<evidence type="ECO:0000256" key="1">
    <source>
        <dbReference type="ARBA" id="ARBA00004221"/>
    </source>
</evidence>
<dbReference type="CDD" id="cd00055">
    <property type="entry name" value="EGF_Lam"/>
    <property type="match status" value="1"/>
</dbReference>
<evidence type="ECO:0000256" key="23">
    <source>
        <dbReference type="SAM" id="Phobius"/>
    </source>
</evidence>
<dbReference type="InterPro" id="IPR020894">
    <property type="entry name" value="Cadherin_CS"/>
</dbReference>
<feature type="region of interest" description="Disordered" evidence="22">
    <location>
        <begin position="3006"/>
        <end position="3123"/>
    </location>
</feature>
<keyword evidence="13 23" id="KW-0472">Membrane</keyword>
<feature type="domain" description="EGF-like" evidence="26">
    <location>
        <begin position="1742"/>
        <end position="1779"/>
    </location>
</feature>
<keyword evidence="3" id="KW-0217">Developmental protein</keyword>
<dbReference type="GO" id="GO:0007166">
    <property type="term" value="P:cell surface receptor signaling pathway"/>
    <property type="evidence" value="ECO:0007669"/>
    <property type="project" value="InterPro"/>
</dbReference>
<feature type="transmembrane region" description="Helical" evidence="23">
    <location>
        <begin position="2899"/>
        <end position="2921"/>
    </location>
</feature>
<dbReference type="Gene3D" id="1.20.1070.10">
    <property type="entry name" value="Rhodopsin 7-helix transmembrane proteins"/>
    <property type="match status" value="1"/>
</dbReference>
<keyword evidence="14 20" id="KW-1015">Disulfide bond</keyword>
<dbReference type="Pfam" id="PF00053">
    <property type="entry name" value="EGF_laminin"/>
    <property type="match status" value="1"/>
</dbReference>
<dbReference type="InterPro" id="IPR000203">
    <property type="entry name" value="GPS"/>
</dbReference>
<dbReference type="Gene3D" id="2.60.220.50">
    <property type="match status" value="1"/>
</dbReference>
<feature type="compositionally biased region" description="Polar residues" evidence="22">
    <location>
        <begin position="3112"/>
        <end position="3123"/>
    </location>
</feature>
<feature type="compositionally biased region" description="Low complexity" evidence="22">
    <location>
        <begin position="3009"/>
        <end position="3023"/>
    </location>
</feature>
<feature type="compositionally biased region" description="Polar residues" evidence="22">
    <location>
        <begin position="3389"/>
        <end position="3406"/>
    </location>
</feature>
<feature type="domain" description="Cadherin" evidence="31">
    <location>
        <begin position="347"/>
        <end position="451"/>
    </location>
</feature>
<dbReference type="CDD" id="cd00110">
    <property type="entry name" value="LamG"/>
    <property type="match status" value="2"/>
</dbReference>
<evidence type="ECO:0000256" key="8">
    <source>
        <dbReference type="ARBA" id="ARBA00022729"/>
    </source>
</evidence>
<evidence type="ECO:0000256" key="10">
    <source>
        <dbReference type="ARBA" id="ARBA00022837"/>
    </source>
</evidence>
<evidence type="ECO:0000256" key="19">
    <source>
        <dbReference type="PROSITE-ProRule" id="PRU00043"/>
    </source>
</evidence>
<dbReference type="PROSITE" id="PS50025">
    <property type="entry name" value="LAM_G_DOMAIN"/>
    <property type="match status" value="2"/>
</dbReference>
<evidence type="ECO:0000256" key="21">
    <source>
        <dbReference type="PROSITE-ProRule" id="PRU00460"/>
    </source>
</evidence>
<dbReference type="FunFam" id="2.60.40.60:FF:000029">
    <property type="entry name" value="Cadherin EGF LAG seven-pass G-type receptor 3"/>
    <property type="match status" value="1"/>
</dbReference>
<dbReference type="FunFam" id="2.60.40.60:FF:000010">
    <property type="entry name" value="Cadherin EGF LAG seven-pass G-type receptor 3"/>
    <property type="match status" value="1"/>
</dbReference>
<dbReference type="PROSITE" id="PS00232">
    <property type="entry name" value="CADHERIN_1"/>
    <property type="match status" value="5"/>
</dbReference>
<feature type="disulfide bond" evidence="20">
    <location>
        <begin position="1494"/>
        <end position="1503"/>
    </location>
</feature>
<feature type="domain" description="Laminin EGF-like" evidence="27">
    <location>
        <begin position="2083"/>
        <end position="2129"/>
    </location>
</feature>
<comment type="subcellular location">
    <subcellularLocation>
        <location evidence="1">Apical cell membrane</location>
    </subcellularLocation>
    <subcellularLocation>
        <location evidence="2">Cell membrane</location>
        <topology evidence="2">Multi-pass membrane protein</topology>
    </subcellularLocation>
</comment>
<dbReference type="PANTHER" id="PTHR24026">
    <property type="entry name" value="FAT ATYPICAL CADHERIN-RELATED"/>
    <property type="match status" value="1"/>
</dbReference>
<feature type="disulfide bond" evidence="20">
    <location>
        <begin position="1956"/>
        <end position="1966"/>
    </location>
</feature>
<evidence type="ECO:0000256" key="22">
    <source>
        <dbReference type="SAM" id="MobiDB-lite"/>
    </source>
</evidence>
<feature type="transmembrane region" description="Helical" evidence="23">
    <location>
        <begin position="2818"/>
        <end position="2838"/>
    </location>
</feature>
<feature type="chain" id="PRO_5036260504" evidence="24">
    <location>
        <begin position="21"/>
        <end position="3419"/>
    </location>
</feature>
<dbReference type="SMART" id="SM00008">
    <property type="entry name" value="HormR"/>
    <property type="match status" value="1"/>
</dbReference>
<dbReference type="PANTHER" id="PTHR24026:SF51">
    <property type="entry name" value="PROTOCADHERIN-LIKE WING POLARITY PROTEIN STAN"/>
    <property type="match status" value="1"/>
</dbReference>
<dbReference type="PROSITE" id="PS50026">
    <property type="entry name" value="EGF_3"/>
    <property type="match status" value="4"/>
</dbReference>
<keyword evidence="8 24" id="KW-0732">Signal</keyword>
<dbReference type="GO" id="GO:0016339">
    <property type="term" value="P:calcium-dependent cell-cell adhesion via plasma membrane cell adhesion molecules"/>
    <property type="evidence" value="ECO:0007669"/>
    <property type="project" value="UniProtKB-ARBA"/>
</dbReference>
<dbReference type="CDD" id="cd11304">
    <property type="entry name" value="Cadherin_repeat"/>
    <property type="match status" value="9"/>
</dbReference>
<dbReference type="EMBL" id="HBUE01141405">
    <property type="protein sequence ID" value="CAG6500928.1"/>
    <property type="molecule type" value="Transcribed_RNA"/>
</dbReference>
<feature type="domain" description="G-protein coupled receptors family 2 profile 2" evidence="30">
    <location>
        <begin position="2710"/>
        <end position="2951"/>
    </location>
</feature>
<name>A0A8D8D0T1_CULPI</name>
<feature type="domain" description="EGF-like" evidence="26">
    <location>
        <begin position="1952"/>
        <end position="1987"/>
    </location>
</feature>
<dbReference type="InterPro" id="IPR017981">
    <property type="entry name" value="GPCR_2-like_7TM"/>
</dbReference>
<dbReference type="InterPro" id="IPR056286">
    <property type="entry name" value="Cadherin_CELSR1-3_9th"/>
</dbReference>
<feature type="disulfide bond" evidence="21">
    <location>
        <begin position="2103"/>
        <end position="2112"/>
    </location>
</feature>
<dbReference type="GO" id="GO:0042067">
    <property type="term" value="P:establishment of ommatidial planar polarity"/>
    <property type="evidence" value="ECO:0007669"/>
    <property type="project" value="UniProtKB-ARBA"/>
</dbReference>
<evidence type="ECO:0000256" key="3">
    <source>
        <dbReference type="ARBA" id="ARBA00022473"/>
    </source>
</evidence>
<dbReference type="PROSITE" id="PS50227">
    <property type="entry name" value="G_PROTEIN_RECEP_F2_3"/>
    <property type="match status" value="1"/>
</dbReference>
<evidence type="ECO:0000256" key="9">
    <source>
        <dbReference type="ARBA" id="ARBA00022737"/>
    </source>
</evidence>
<organism evidence="32">
    <name type="scientific">Culex pipiens</name>
    <name type="common">House mosquito</name>
    <dbReference type="NCBI Taxonomy" id="7175"/>
    <lineage>
        <taxon>Eukaryota</taxon>
        <taxon>Metazoa</taxon>
        <taxon>Ecdysozoa</taxon>
        <taxon>Arthropoda</taxon>
        <taxon>Hexapoda</taxon>
        <taxon>Insecta</taxon>
        <taxon>Pterygota</taxon>
        <taxon>Neoptera</taxon>
        <taxon>Endopterygota</taxon>
        <taxon>Diptera</taxon>
        <taxon>Nematocera</taxon>
        <taxon>Culicoidea</taxon>
        <taxon>Culicidae</taxon>
        <taxon>Culicinae</taxon>
        <taxon>Culicini</taxon>
        <taxon>Culex</taxon>
        <taxon>Culex</taxon>
    </lineage>
</organism>
<dbReference type="EMBL" id="HBUE01141407">
    <property type="protein sequence ID" value="CAG6500932.1"/>
    <property type="molecule type" value="Transcribed_RNA"/>
</dbReference>
<feature type="transmembrane region" description="Helical" evidence="23">
    <location>
        <begin position="2715"/>
        <end position="2735"/>
    </location>
</feature>
<feature type="compositionally biased region" description="Polar residues" evidence="22">
    <location>
        <begin position="2567"/>
        <end position="2577"/>
    </location>
</feature>
<dbReference type="PROSITE" id="PS01248">
    <property type="entry name" value="EGF_LAM_1"/>
    <property type="match status" value="1"/>
</dbReference>
<dbReference type="FunFam" id="2.60.40.60:FF:000013">
    <property type="entry name" value="Cadherin EGF LAG seven-pass G-type receptor"/>
    <property type="match status" value="1"/>
</dbReference>
<evidence type="ECO:0000259" key="26">
    <source>
        <dbReference type="PROSITE" id="PS50026"/>
    </source>
</evidence>
<evidence type="ECO:0000259" key="30">
    <source>
        <dbReference type="PROSITE" id="PS50261"/>
    </source>
</evidence>
<dbReference type="PROSITE" id="PS01186">
    <property type="entry name" value="EGF_2"/>
    <property type="match status" value="1"/>
</dbReference>
<feature type="domain" description="Cadherin" evidence="31">
    <location>
        <begin position="676"/>
        <end position="780"/>
    </location>
</feature>
<evidence type="ECO:0000256" key="24">
    <source>
        <dbReference type="SAM" id="SignalP"/>
    </source>
</evidence>
<dbReference type="PROSITE" id="PS00022">
    <property type="entry name" value="EGF_1"/>
    <property type="match status" value="3"/>
</dbReference>
<dbReference type="InterPro" id="IPR000742">
    <property type="entry name" value="EGF"/>
</dbReference>
<feature type="domain" description="Cadherin" evidence="31">
    <location>
        <begin position="1100"/>
        <end position="1206"/>
    </location>
</feature>
<evidence type="ECO:0000256" key="4">
    <source>
        <dbReference type="ARBA" id="ARBA00022475"/>
    </source>
</evidence>
<evidence type="ECO:0000256" key="18">
    <source>
        <dbReference type="ARBA" id="ARBA00023292"/>
    </source>
</evidence>
<dbReference type="PROSITE" id="PS50221">
    <property type="entry name" value="GAIN_B"/>
    <property type="match status" value="1"/>
</dbReference>
<feature type="domain" description="EGF-like" evidence="26">
    <location>
        <begin position="1988"/>
        <end position="2026"/>
    </location>
</feature>
<sequence length="3419" mass="383160">MKRSGLIAYLPFLLFPYVSSYMVILNENDNPGKIVFNASVYKLGSERHYKINAHKSAHFVHHLLNIDAKNGEISLRRPVRCDGIHYPSLFTFYVDSTSNRLHSIDYYSLPLRIFIVGINCIDDAEAESFRKLFMEDDAGKNHRFKRRLTTNGLFEGGLVNTQHLKSSNITSYTTLQDGDVLFETIENNKHRSEIISRKKRSSPISSDERIHRKINEARQWISETFASYAIHTTDKWNQICLKKSQYINSVNSFLPKTVLKYCTVKYIDVNNGLFKIEPHSGDLVASGDVCISESWKLSITFSVKCDRMDVVDADHRLKVIYHHQNLNDTDIATRVKRELRNQSPYFEQALYVVSAQEEQPAGTEITTVRARDPEHSVVSYTMVSLLDSRSQSMFQINTKSGTVKTVAILDREVMDVHYFRIIATDDSFPPRSGTSTLQVNVLDCNDHTPAFESEEFHANVREGTSVGSSVITIRATDQDIGKNGEIEYSIASVSGDNVTVGENADNLFRIEARTGTITTRGALDREISEMYVIQVMATDMAIPQSERKSTTATVFVNVLDDNDNYPQFSERTYTVHVSEDQWTNENNVIAQIRATDADKGNNAAVRYAIIGGNTQSQFSMDSISGDVLLVKPLDYESIRSYRLVIRAQDGGSPSRSNTTQLLVNVQDANDNAPRFYTTQFQEAVLESVPVGYNIVRVQAYDSDEGVNSEISYRIQDRDENSPLAIDSRTGWIHTTSPLDREEKSRYVFQVVAIDGGIPPKSASTSVVVTIQDINDNDPIFNPKYYEASIAEDQPPGTPVTTVTATDLDEDSRLHYEITSGNTRGRFSITSQNGRGLITIAQSLDYKQEQRFALTVSATDSGQRSDQAIVNINITDANNFAPVFENAPYTASVFEDAPVGTTVLMVFASDNDVGLNAQITYSLNEGSSNGLGSNEPFSIHVQTGAIVTTAALDRETTSTFLLTVTAKDSGNPSLADTTDVEISITDINDNSPQFDVPLYQATIAEDAFIGTSVLQISATDDDMGLNGRVKFMLSSKDVEDGSFVIDPSSGVIRTNKGLDRESIAVYHLIAIAADRGTPTLSSSVEVQIRLNDINDSPPTFASDKLTMYVPENSPVGSAIGEIYAHDPDEGVNAIVHYSIIGGDDLNAFSLVTRPGSERAQLLTMTELDFESNKKRFELVVRAASPPLRSDVLVEIFVTDVNDNAPTLRDFQIIFNNFKDCFPSGIIGRIPAFDADVTDRLNYRILSGNNANLVLLNSSTGGLTLSPQLNTNVPRFATMEVSVNDGINEAKAIMQLIVRLVTEDMLFNSITVRLNEMTEEAFMSPLLNFFMDGLAAIIPCPRENIYLFSIQDDTDVNSRILNVSFSARKSNLAAEEYYSPQYLQEKVYLNRAILARLATVQVLPFDDNLCVREPCLNYEKCLSVLKFGNASGFISSETVLFRPIHPVNTFACKCPEGFTGSKEHYLCDTEVDLCYSEPCQNGGSCVRNEGGYTCVCTALFTGVSCETEINSLKSCAAEVCGEGYSCLADKQTMSHSPLYTKTCELMARSFTRNSFLTFPSINKRHRLNIQLKFATMRDNGLLLYNGRYNDENDFIALEIINGRVTFSFSLGERIESVMVDQHKKVSDGNWHTVEVNYFNRTVQLSIDNCDTALAYSNLGQSWNCANRTTLVLERRCASLTESCHRFLDLTGPLQLGGLPKIATQFQIHSHDFIGCIKDVYLDHRYVDLNSYIADNGTIAGCPQKSASCSSEPCFNGGTCREGWGEGWQCECLDGFSGNACQETVALPWRFNGDGILSFNPLLRPIQLPWLTALTIRTRQKDAFLMQIQIGQNSSAVLSLRNGVLYYTYNSSPMFLTGTNLADGQSHRIEVKWLMSNEISLSVDYGQQTGVLPMTQKIQGLYVGRIMIGGTDGNLPNEDNDGYFKGCIHDVRIGNSQSILNRPTIRENVIDGCTSNARCPESCPEHSTCVKNWDQSYCECKQGYVGVNCAPVCTVHPCHENGRCRYDKMARKGYVCECNSTTSSGEYCEIIVEKPCPAGWWGERGCGPCKCNVKNGYHPVCNKNTGECFCQEHHYQLSKDSACLACECYAIGSYGKSCSSTGQCECREGVIGRRCDSCSNPYAEVTLNGCEVVYDACPKSFAAGLWWPRTSFNEVAIENCPSAARGKVTRKCDLENGGWGQPDVFNCTSEPFLNLRKQLSQIETKELEINTFVSVKIAATLEDACDRIGRVDEDHSKNEQNRYLYIFEGEHASNNIFWEANEFGFSYLSDERNKKQHSLYGSDLLITERLLHELLNYESNQSGLNLSHSQDKHYIKNLVTSAGMILDKRYKQEWKRLTELTQRNPNDLVEAFNRYLMILGKSQQDTYTDPFEIVQDNMVFGLDVVDEESHLQHETQLHVINRNSQKLDTQKTEHESRKQKLSMISFPKYNNYIQDKNKFDLYSKIIVPLENRSNNVRGHRAIVGYAQYKDAGDIYAANFDETIMRRWGVDVIIASPLISINILVPNNIKKTEEKPSFNDVSQYKENDNISDTLLNHDNEKISNDLKVSIHDLSGQQDLNIQGNGEKEENNNPFEDSSIPNTLSISSENINAYRLEGKTKRSVIQQYMDAGQYNTLIEYKPIGNPYLTHPIKLQMWLQVPRHKFGPRSNPQCVRWNSHMNFWTRLGCQTEVPPYEHFSWNQTILITCTCNQISSYAVLIDVTDPDDIAEPSMPVRITSYSAYVLSLTMLFSVILSLALLRGLQTNSNTIHQNLVFCIFIAELLFFAGTNARQTLIVNEFACKLVAIALHYAWLAAFAWTTVDCVHLYRMLTEMRDVNHGPMGFYYALGYGSPALLVGLSIGVRAHEYGNSVFCWLSVYESVIWWLVGPVVAMSVISLLILFMSVKAAFTIKDHVLEFGNLRTLLWLSVVSLPLMGILWVLSVLVASESSQMLQVLLSGSVIVHALFSVVGYCIINKRVRENLHRSFLICTGRKVPLLDSSMAISISSQNVGPTTKTPGFTGHYETARRNIGISASSTTSRSTTKTSSIPYRSDSQFRHTSTSTSNYNSNSDGGPTYVRGYESRGMRKSKVTGQDGTSHHQKDRHHKRDSDSGSETDGRSFELASSHSSDDEESRVGRNSSTHRSNERNSTFYLSNIMEHVATTPPELHVVQSPQLFPNVNDPRWSNRVPDSYINRPNVGRWSQETGSDNEMHPQNVTSTLPRPDLTDTSYLLQDRMGVQPSLLENIHESCNFSSQNFMHENNSHNIREYRDFEDIPQHITMPYIADAGTNNLPGSAQVVNHMRAYNYDTPYTMKDICYDPSKTNNSIPQSSYIGKERISSELYSPRIDNVGSFKSSVQSLLKNDYQRHKQHNETDRMSESSDKNPYNFPYTAEEDHSSHNYATRHEDTRRHQLNNPSSIQPEASLTIVNNDTDKRNDDEETTV</sequence>
<feature type="domain" description="GAIN-B" evidence="28">
    <location>
        <begin position="2533"/>
        <end position="2701"/>
    </location>
</feature>
<dbReference type="GO" id="GO:0007156">
    <property type="term" value="P:homophilic cell adhesion via plasma membrane adhesion molecules"/>
    <property type="evidence" value="ECO:0007669"/>
    <property type="project" value="InterPro"/>
</dbReference>
<evidence type="ECO:0000256" key="5">
    <source>
        <dbReference type="ARBA" id="ARBA00022536"/>
    </source>
</evidence>
<dbReference type="SMART" id="SM00180">
    <property type="entry name" value="EGF_Lam"/>
    <property type="match status" value="1"/>
</dbReference>
<feature type="domain" description="G-protein coupled receptors family 2 profile 1" evidence="29">
    <location>
        <begin position="2102"/>
        <end position="2188"/>
    </location>
</feature>
<dbReference type="SMART" id="SM00303">
    <property type="entry name" value="GPS"/>
    <property type="match status" value="1"/>
</dbReference>
<dbReference type="GO" id="GO:0035159">
    <property type="term" value="P:regulation of tube length, open tracheal system"/>
    <property type="evidence" value="ECO:0007669"/>
    <property type="project" value="UniProtKB-ARBA"/>
</dbReference>
<dbReference type="SMART" id="SM00179">
    <property type="entry name" value="EGF_CA"/>
    <property type="match status" value="2"/>
</dbReference>
<keyword evidence="17" id="KW-0807">Transducer</keyword>
<feature type="region of interest" description="Disordered" evidence="22">
    <location>
        <begin position="3343"/>
        <end position="3419"/>
    </location>
</feature>
<dbReference type="FunFam" id="1.20.1070.10:FF:000202">
    <property type="entry name" value="Cadherin EGF LAG seven-pass G-type receptor"/>
    <property type="match status" value="1"/>
</dbReference>
<feature type="domain" description="EGF-like" evidence="26">
    <location>
        <begin position="1468"/>
        <end position="1504"/>
    </location>
</feature>
<dbReference type="InterPro" id="IPR001879">
    <property type="entry name" value="GPCR_2_extracellular_dom"/>
</dbReference>
<evidence type="ECO:0000256" key="16">
    <source>
        <dbReference type="ARBA" id="ARBA00023180"/>
    </source>
</evidence>
<evidence type="ECO:0000313" key="32">
    <source>
        <dbReference type="EMBL" id="CAG6500932.1"/>
    </source>
</evidence>
<evidence type="ECO:0000256" key="11">
    <source>
        <dbReference type="ARBA" id="ARBA00022989"/>
    </source>
</evidence>
<keyword evidence="18 21" id="KW-0424">Laminin EGF-like domain</keyword>
<dbReference type="Pfam" id="PF00002">
    <property type="entry name" value="7tm_2"/>
    <property type="match status" value="1"/>
</dbReference>
<dbReference type="PROSITE" id="PS50268">
    <property type="entry name" value="CADHERIN_2"/>
    <property type="match status" value="8"/>
</dbReference>
<evidence type="ECO:0000259" key="31">
    <source>
        <dbReference type="PROSITE" id="PS50268"/>
    </source>
</evidence>
<evidence type="ECO:0000256" key="15">
    <source>
        <dbReference type="ARBA" id="ARBA00023170"/>
    </source>
</evidence>
<dbReference type="FunFam" id="2.60.40.60:FF:000044">
    <property type="entry name" value="Cadherin, EGF LAG seven-pass G-type receptor 3"/>
    <property type="match status" value="1"/>
</dbReference>
<dbReference type="SMART" id="SM00282">
    <property type="entry name" value="LamG"/>
    <property type="match status" value="2"/>
</dbReference>
<dbReference type="SMART" id="SM00181">
    <property type="entry name" value="EGF"/>
    <property type="match status" value="6"/>
</dbReference>
<feature type="signal peptide" evidence="24">
    <location>
        <begin position="1"/>
        <end position="20"/>
    </location>
</feature>
<dbReference type="InterPro" id="IPR046338">
    <property type="entry name" value="GAIN_dom_sf"/>
</dbReference>
<keyword evidence="5 20" id="KW-0245">EGF-like domain</keyword>
<dbReference type="PROSITE" id="PS50261">
    <property type="entry name" value="G_PROTEIN_RECEP_F2_4"/>
    <property type="match status" value="1"/>
</dbReference>
<dbReference type="InterPro" id="IPR036445">
    <property type="entry name" value="GPCR_2_extracell_dom_sf"/>
</dbReference>
<feature type="domain" description="Laminin G" evidence="25">
    <location>
        <begin position="1783"/>
        <end position="1950"/>
    </location>
</feature>
<evidence type="ECO:0000256" key="20">
    <source>
        <dbReference type="PROSITE-ProRule" id="PRU00076"/>
    </source>
</evidence>
<dbReference type="FunFam" id="4.10.1240.10:FF:000021">
    <property type="entry name" value="Cadherin EGF LAG seven-pass G-type receptor"/>
    <property type="match status" value="1"/>
</dbReference>
<evidence type="ECO:0000259" key="27">
    <source>
        <dbReference type="PROSITE" id="PS50027"/>
    </source>
</evidence>
<dbReference type="InterPro" id="IPR002126">
    <property type="entry name" value="Cadherin-like_dom"/>
</dbReference>
<dbReference type="Gene3D" id="2.60.40.60">
    <property type="entry name" value="Cadherins"/>
    <property type="match status" value="9"/>
</dbReference>
<dbReference type="GO" id="GO:0022603">
    <property type="term" value="P:regulation of anatomical structure morphogenesis"/>
    <property type="evidence" value="ECO:0007669"/>
    <property type="project" value="UniProtKB-ARBA"/>
</dbReference>
<keyword evidence="16" id="KW-0325">Glycoprotein</keyword>
<dbReference type="FunFam" id="2.60.40.60:FF:000249">
    <property type="entry name" value="Starry night"/>
    <property type="match status" value="1"/>
</dbReference>
<feature type="domain" description="Laminin G" evidence="25">
    <location>
        <begin position="1543"/>
        <end position="1739"/>
    </location>
</feature>
<dbReference type="GO" id="GO:0001737">
    <property type="term" value="P:establishment of imaginal disc-derived wing hair orientation"/>
    <property type="evidence" value="ECO:0007669"/>
    <property type="project" value="UniProtKB-ARBA"/>
</dbReference>
<dbReference type="FunFam" id="2.60.120.200:FF:000059">
    <property type="entry name" value="Cadherin EGF LAG seven-pass G-type receptor 1"/>
    <property type="match status" value="1"/>
</dbReference>
<evidence type="ECO:0000256" key="6">
    <source>
        <dbReference type="ARBA" id="ARBA00022553"/>
    </source>
</evidence>
<feature type="disulfide bond" evidence="20">
    <location>
        <begin position="1769"/>
        <end position="1778"/>
    </location>
</feature>
<dbReference type="Gene3D" id="4.10.1240.10">
    <property type="entry name" value="GPCR, family 2, extracellular hormone receptor domain"/>
    <property type="match status" value="1"/>
</dbReference>
<keyword evidence="11 23" id="KW-1133">Transmembrane helix</keyword>
<evidence type="ECO:0000256" key="14">
    <source>
        <dbReference type="ARBA" id="ARBA00023157"/>
    </source>
</evidence>
<feature type="region of interest" description="Disordered" evidence="22">
    <location>
        <begin position="2553"/>
        <end position="2577"/>
    </location>
</feature>
<feature type="disulfide bond" evidence="20">
    <location>
        <begin position="1977"/>
        <end position="1986"/>
    </location>
</feature>
<dbReference type="InterPro" id="IPR002049">
    <property type="entry name" value="LE_dom"/>
</dbReference>
<evidence type="ECO:0000256" key="7">
    <source>
        <dbReference type="ARBA" id="ARBA00022692"/>
    </source>
</evidence>
<keyword evidence="6" id="KW-0597">Phosphoprotein</keyword>
<feature type="compositionally biased region" description="Basic and acidic residues" evidence="22">
    <location>
        <begin position="3083"/>
        <end position="3095"/>
    </location>
</feature>
<dbReference type="Pfam" id="PF02793">
    <property type="entry name" value="HRM"/>
    <property type="match status" value="1"/>
</dbReference>
<dbReference type="Gene3D" id="2.10.25.10">
    <property type="entry name" value="Laminin"/>
    <property type="match status" value="3"/>
</dbReference>
<feature type="transmembrane region" description="Helical" evidence="23">
    <location>
        <begin position="2927"/>
        <end position="2950"/>
    </location>
</feature>
<feature type="domain" description="Cadherin" evidence="31">
    <location>
        <begin position="781"/>
        <end position="883"/>
    </location>
</feature>